<sequence>MLSVVTSFLFLAKPDCLLTVLTDHKDKCDWYIDHVGSCKKGWSKLVVVLEEVEALAVVLVEIIEEVKAEAEV</sequence>
<comment type="caution">
    <text evidence="2">The sequence shown here is derived from an EMBL/GenBank/DDBJ whole genome shotgun (WGS) entry which is preliminary data.</text>
</comment>
<dbReference type="AlphaFoldDB" id="A0A843UKC1"/>
<proteinExistence type="predicted"/>
<keyword evidence="3" id="KW-1185">Reference proteome</keyword>
<gene>
    <name evidence="2" type="ORF">Taro_016428</name>
</gene>
<name>A0A843UKC1_COLES</name>
<dbReference type="Proteomes" id="UP000652761">
    <property type="component" value="Unassembled WGS sequence"/>
</dbReference>
<evidence type="ECO:0000256" key="1">
    <source>
        <dbReference type="SAM" id="SignalP"/>
    </source>
</evidence>
<evidence type="ECO:0000313" key="2">
    <source>
        <dbReference type="EMBL" id="MQL83945.1"/>
    </source>
</evidence>
<keyword evidence="1" id="KW-0732">Signal</keyword>
<accession>A0A843UKC1</accession>
<feature type="chain" id="PRO_5032697707" evidence="1">
    <location>
        <begin position="20"/>
        <end position="72"/>
    </location>
</feature>
<evidence type="ECO:0000313" key="3">
    <source>
        <dbReference type="Proteomes" id="UP000652761"/>
    </source>
</evidence>
<organism evidence="2 3">
    <name type="scientific">Colocasia esculenta</name>
    <name type="common">Wild taro</name>
    <name type="synonym">Arum esculentum</name>
    <dbReference type="NCBI Taxonomy" id="4460"/>
    <lineage>
        <taxon>Eukaryota</taxon>
        <taxon>Viridiplantae</taxon>
        <taxon>Streptophyta</taxon>
        <taxon>Embryophyta</taxon>
        <taxon>Tracheophyta</taxon>
        <taxon>Spermatophyta</taxon>
        <taxon>Magnoliopsida</taxon>
        <taxon>Liliopsida</taxon>
        <taxon>Araceae</taxon>
        <taxon>Aroideae</taxon>
        <taxon>Colocasieae</taxon>
        <taxon>Colocasia</taxon>
    </lineage>
</organism>
<feature type="signal peptide" evidence="1">
    <location>
        <begin position="1"/>
        <end position="19"/>
    </location>
</feature>
<dbReference type="EMBL" id="NMUH01000728">
    <property type="protein sequence ID" value="MQL83945.1"/>
    <property type="molecule type" value="Genomic_DNA"/>
</dbReference>
<protein>
    <submittedName>
        <fullName evidence="2">Uncharacterized protein</fullName>
    </submittedName>
</protein>
<reference evidence="2" key="1">
    <citation type="submission" date="2017-07" db="EMBL/GenBank/DDBJ databases">
        <title>Taro Niue Genome Assembly and Annotation.</title>
        <authorList>
            <person name="Atibalentja N."/>
            <person name="Keating K."/>
            <person name="Fields C.J."/>
        </authorList>
    </citation>
    <scope>NUCLEOTIDE SEQUENCE</scope>
    <source>
        <strain evidence="2">Niue_2</strain>
        <tissue evidence="2">Leaf</tissue>
    </source>
</reference>